<dbReference type="Proteomes" id="UP000015101">
    <property type="component" value="Unassembled WGS sequence"/>
</dbReference>
<dbReference type="SUPFAM" id="SSF53187">
    <property type="entry name" value="Zn-dependent exopeptidases"/>
    <property type="match status" value="1"/>
</dbReference>
<dbReference type="InParanoid" id="T1FWG2"/>
<dbReference type="OMA" id="IGANNEG"/>
<evidence type="ECO:0000313" key="6">
    <source>
        <dbReference type="EnsemblMetazoa" id="HelroP194815"/>
    </source>
</evidence>
<evidence type="ECO:0000256" key="3">
    <source>
        <dbReference type="SAM" id="MobiDB-lite"/>
    </source>
</evidence>
<dbReference type="GO" id="GO:0006508">
    <property type="term" value="P:proteolysis"/>
    <property type="evidence" value="ECO:0007669"/>
    <property type="project" value="InterPro"/>
</dbReference>
<dbReference type="AlphaFoldDB" id="T1FWG2"/>
<reference evidence="7" key="1">
    <citation type="submission" date="2012-12" db="EMBL/GenBank/DDBJ databases">
        <authorList>
            <person name="Hellsten U."/>
            <person name="Grimwood J."/>
            <person name="Chapman J.A."/>
            <person name="Shapiro H."/>
            <person name="Aerts A."/>
            <person name="Otillar R.P."/>
            <person name="Terry A.Y."/>
            <person name="Boore J.L."/>
            <person name="Simakov O."/>
            <person name="Marletaz F."/>
            <person name="Cho S.-J."/>
            <person name="Edsinger-Gonzales E."/>
            <person name="Havlak P."/>
            <person name="Kuo D.-H."/>
            <person name="Larsson T."/>
            <person name="Lv J."/>
            <person name="Arendt D."/>
            <person name="Savage R."/>
            <person name="Osoegawa K."/>
            <person name="de Jong P."/>
            <person name="Lindberg D.R."/>
            <person name="Seaver E.C."/>
            <person name="Weisblat D.A."/>
            <person name="Putnam N.H."/>
            <person name="Grigoriev I.V."/>
            <person name="Rokhsar D.S."/>
        </authorList>
    </citation>
    <scope>NUCLEOTIDE SEQUENCE</scope>
</reference>
<dbReference type="GO" id="GO:0004181">
    <property type="term" value="F:metallocarboxypeptidase activity"/>
    <property type="evidence" value="ECO:0007669"/>
    <property type="project" value="InterPro"/>
</dbReference>
<dbReference type="EMBL" id="AMQM01008646">
    <property type="status" value="NOT_ANNOTATED_CDS"/>
    <property type="molecule type" value="Genomic_DNA"/>
</dbReference>
<dbReference type="CTD" id="20213157"/>
<dbReference type="EMBL" id="AMQM01008649">
    <property type="status" value="NOT_ANNOTATED_CDS"/>
    <property type="molecule type" value="Genomic_DNA"/>
</dbReference>
<dbReference type="STRING" id="6412.T1FWG2"/>
<dbReference type="PANTHER" id="PTHR11532">
    <property type="entry name" value="PROTEASE M14 CARBOXYPEPTIDASE"/>
    <property type="match status" value="1"/>
</dbReference>
<dbReference type="EMBL" id="AMQM01008647">
    <property type="status" value="NOT_ANNOTATED_CDS"/>
    <property type="molecule type" value="Genomic_DNA"/>
</dbReference>
<protein>
    <recommendedName>
        <fullName evidence="4">Peptidase M14 domain-containing protein</fullName>
    </recommendedName>
</protein>
<dbReference type="HOGENOM" id="CLU_1919290_0_0_1"/>
<keyword evidence="7" id="KW-1185">Reference proteome</keyword>
<dbReference type="KEGG" id="hro:HELRODRAFT_194815"/>
<evidence type="ECO:0000256" key="1">
    <source>
        <dbReference type="ARBA" id="ARBA00005988"/>
    </source>
</evidence>
<dbReference type="OrthoDB" id="10249045at2759"/>
<dbReference type="Gene3D" id="2.60.40.1120">
    <property type="entry name" value="Carboxypeptidase-like, regulatory domain"/>
    <property type="match status" value="1"/>
</dbReference>
<dbReference type="Gene3D" id="3.40.630.10">
    <property type="entry name" value="Zn peptidases"/>
    <property type="match status" value="1"/>
</dbReference>
<comment type="similarity">
    <text evidence="1 2">Belongs to the peptidase M14 family.</text>
</comment>
<dbReference type="Pfam" id="PF00246">
    <property type="entry name" value="Peptidase_M14"/>
    <property type="match status" value="1"/>
</dbReference>
<evidence type="ECO:0000313" key="7">
    <source>
        <dbReference type="Proteomes" id="UP000015101"/>
    </source>
</evidence>
<dbReference type="GO" id="GO:0008270">
    <property type="term" value="F:zinc ion binding"/>
    <property type="evidence" value="ECO:0007669"/>
    <property type="project" value="InterPro"/>
</dbReference>
<dbReference type="PROSITE" id="PS52035">
    <property type="entry name" value="PEPTIDASE_M14"/>
    <property type="match status" value="1"/>
</dbReference>
<feature type="active site" description="Proton donor/acceptor" evidence="2">
    <location>
        <position position="45"/>
    </location>
</feature>
<reference evidence="5 7" key="2">
    <citation type="journal article" date="2013" name="Nature">
        <title>Insights into bilaterian evolution from three spiralian genomes.</title>
        <authorList>
            <person name="Simakov O."/>
            <person name="Marletaz F."/>
            <person name="Cho S.J."/>
            <person name="Edsinger-Gonzales E."/>
            <person name="Havlak P."/>
            <person name="Hellsten U."/>
            <person name="Kuo D.H."/>
            <person name="Larsson T."/>
            <person name="Lv J."/>
            <person name="Arendt D."/>
            <person name="Savage R."/>
            <person name="Osoegawa K."/>
            <person name="de Jong P."/>
            <person name="Grimwood J."/>
            <person name="Chapman J.A."/>
            <person name="Shapiro H."/>
            <person name="Aerts A."/>
            <person name="Otillar R.P."/>
            <person name="Terry A.Y."/>
            <person name="Boore J.L."/>
            <person name="Grigoriev I.V."/>
            <person name="Lindberg D.R."/>
            <person name="Seaver E.C."/>
            <person name="Weisblat D.A."/>
            <person name="Putnam N.H."/>
            <person name="Rokhsar D.S."/>
        </authorList>
    </citation>
    <scope>NUCLEOTIDE SEQUENCE</scope>
</reference>
<dbReference type="GeneID" id="20213157"/>
<feature type="domain" description="Peptidase M14" evidence="4">
    <location>
        <begin position="1"/>
        <end position="75"/>
    </location>
</feature>
<evidence type="ECO:0000313" key="5">
    <source>
        <dbReference type="EMBL" id="ESO11435.1"/>
    </source>
</evidence>
<dbReference type="FunFam" id="2.60.40.1120:FF:000068">
    <property type="entry name" value="Uncharacterized protein"/>
    <property type="match status" value="1"/>
</dbReference>
<organism evidence="6 7">
    <name type="scientific">Helobdella robusta</name>
    <name type="common">Californian leech</name>
    <dbReference type="NCBI Taxonomy" id="6412"/>
    <lineage>
        <taxon>Eukaryota</taxon>
        <taxon>Metazoa</taxon>
        <taxon>Spiralia</taxon>
        <taxon>Lophotrochozoa</taxon>
        <taxon>Annelida</taxon>
        <taxon>Clitellata</taxon>
        <taxon>Hirudinea</taxon>
        <taxon>Rhynchobdellida</taxon>
        <taxon>Glossiphoniidae</taxon>
        <taxon>Helobdella</taxon>
    </lineage>
</organism>
<dbReference type="RefSeq" id="XP_009010503.1">
    <property type="nucleotide sequence ID" value="XM_009012255.1"/>
</dbReference>
<evidence type="ECO:0000259" key="4">
    <source>
        <dbReference type="PROSITE" id="PS52035"/>
    </source>
</evidence>
<gene>
    <name evidence="6" type="primary">20213157</name>
    <name evidence="5" type="ORF">HELRODRAFT_194815</name>
</gene>
<dbReference type="InterPro" id="IPR000834">
    <property type="entry name" value="Peptidase_M14"/>
</dbReference>
<dbReference type="EMBL" id="KB095818">
    <property type="protein sequence ID" value="ESO11435.1"/>
    <property type="molecule type" value="Genomic_DNA"/>
</dbReference>
<accession>T1FWG2</accession>
<dbReference type="EnsemblMetazoa" id="HelroT194815">
    <property type="protein sequence ID" value="HelroP194815"/>
    <property type="gene ID" value="HelroG194815"/>
</dbReference>
<dbReference type="InterPro" id="IPR050753">
    <property type="entry name" value="Peptidase_M14_domain"/>
</dbReference>
<dbReference type="PANTHER" id="PTHR11532:SF84">
    <property type="entry name" value="CARBOXYPEPTIDASE M"/>
    <property type="match status" value="1"/>
</dbReference>
<dbReference type="eggNOG" id="KOG2649">
    <property type="taxonomic scope" value="Eukaryota"/>
</dbReference>
<dbReference type="EMBL" id="AMQM01008648">
    <property type="status" value="NOT_ANNOTATED_CDS"/>
    <property type="molecule type" value="Genomic_DNA"/>
</dbReference>
<feature type="region of interest" description="Disordered" evidence="3">
    <location>
        <begin position="1"/>
        <end position="23"/>
    </location>
</feature>
<name>T1FWG2_HELRO</name>
<sequence>MKARKSSPLGPRHGSVTEGARGTEARGSMQDYNYIYAGCMELTLEISCCKFPDQSYLKHEWTKNKNALIELYKKVHIGVKGVVLGAKKTPIKDAQVSFIGRDHPSKTTKLGEFWRLLLPGTYTIKIEHEFEK</sequence>
<evidence type="ECO:0000256" key="2">
    <source>
        <dbReference type="PROSITE-ProRule" id="PRU01379"/>
    </source>
</evidence>
<dbReference type="FunFam" id="3.40.630.10:FF:000227">
    <property type="entry name" value="Uncharacterized protein"/>
    <property type="match status" value="1"/>
</dbReference>
<dbReference type="CDD" id="cd11308">
    <property type="entry name" value="Peptidase_M14NE-CP-C_like"/>
    <property type="match status" value="1"/>
</dbReference>
<proteinExistence type="inferred from homology"/>
<reference evidence="6" key="3">
    <citation type="submission" date="2015-06" db="UniProtKB">
        <authorList>
            <consortium name="EnsemblMetazoa"/>
        </authorList>
    </citation>
    <scope>IDENTIFICATION</scope>
</reference>